<evidence type="ECO:0000313" key="4">
    <source>
        <dbReference type="EMBL" id="MFA0567800.1"/>
    </source>
</evidence>
<name>A0ABV4N8S2_9VIBR</name>
<protein>
    <submittedName>
        <fullName evidence="4">Outer membrane beta-barrel protein</fullName>
    </submittedName>
</protein>
<dbReference type="RefSeq" id="WP_167493990.1">
    <property type="nucleotide sequence ID" value="NZ_AP025491.1"/>
</dbReference>
<dbReference type="InterPro" id="IPR011250">
    <property type="entry name" value="OMP/PagP_B-barrel"/>
</dbReference>
<dbReference type="SUPFAM" id="SSF56925">
    <property type="entry name" value="OMPA-like"/>
    <property type="match status" value="1"/>
</dbReference>
<dbReference type="Gene3D" id="2.40.160.20">
    <property type="match status" value="1"/>
</dbReference>
<keyword evidence="5" id="KW-1185">Reference proteome</keyword>
<dbReference type="Proteomes" id="UP001570417">
    <property type="component" value="Unassembled WGS sequence"/>
</dbReference>
<keyword evidence="1 2" id="KW-0732">Signal</keyword>
<dbReference type="Pfam" id="PF13505">
    <property type="entry name" value="OMP_b-brl"/>
    <property type="match status" value="1"/>
</dbReference>
<evidence type="ECO:0000256" key="1">
    <source>
        <dbReference type="ARBA" id="ARBA00022729"/>
    </source>
</evidence>
<accession>A0ABV4N8S2</accession>
<proteinExistence type="predicted"/>
<dbReference type="EMBL" id="JBFRUW010000016">
    <property type="protein sequence ID" value="MFA0567800.1"/>
    <property type="molecule type" value="Genomic_DNA"/>
</dbReference>
<sequence>MNKSLGLFAFTTALIISSGSAIAQSQPGSFYTNVGATMISDGSDSETAYFAQAGYNHYLTPFVALDLNYRHTATLDSSVAANSTSFASKYNSYGLGLKLEQGIGWFDLYGIGGASYIDSEVSRWSVANSAVETTKESSIEPYASAGIKFAPKGSPLLLDAGVSYQWLPNNESAASLFAGAYLTF</sequence>
<evidence type="ECO:0000313" key="5">
    <source>
        <dbReference type="Proteomes" id="UP001570417"/>
    </source>
</evidence>
<comment type="caution">
    <text evidence="4">The sequence shown here is derived from an EMBL/GenBank/DDBJ whole genome shotgun (WGS) entry which is preliminary data.</text>
</comment>
<organism evidence="4 5">
    <name type="scientific">Vibrio gallaecicus</name>
    <dbReference type="NCBI Taxonomy" id="552386"/>
    <lineage>
        <taxon>Bacteria</taxon>
        <taxon>Pseudomonadati</taxon>
        <taxon>Pseudomonadota</taxon>
        <taxon>Gammaproteobacteria</taxon>
        <taxon>Vibrionales</taxon>
        <taxon>Vibrionaceae</taxon>
        <taxon>Vibrio</taxon>
    </lineage>
</organism>
<feature type="chain" id="PRO_5047026719" evidence="2">
    <location>
        <begin position="24"/>
        <end position="184"/>
    </location>
</feature>
<evidence type="ECO:0000256" key="2">
    <source>
        <dbReference type="SAM" id="SignalP"/>
    </source>
</evidence>
<feature type="domain" description="Outer membrane protein beta-barrel" evidence="3">
    <location>
        <begin position="11"/>
        <end position="151"/>
    </location>
</feature>
<dbReference type="InterPro" id="IPR027385">
    <property type="entry name" value="Beta-barrel_OMP"/>
</dbReference>
<evidence type="ECO:0000259" key="3">
    <source>
        <dbReference type="Pfam" id="PF13505"/>
    </source>
</evidence>
<reference evidence="4 5" key="1">
    <citation type="journal article" date="2024" name="ISME J.">
        <title>Tailless and filamentous prophages are predominant in marine Vibrio.</title>
        <authorList>
            <person name="Steensen K."/>
            <person name="Seneca J."/>
            <person name="Bartlau N."/>
            <person name="Yu X.A."/>
            <person name="Hussain F.A."/>
            <person name="Polz M.F."/>
        </authorList>
    </citation>
    <scope>NUCLEOTIDE SEQUENCE [LARGE SCALE GENOMIC DNA]</scope>
    <source>
        <strain evidence="4 5">10N.222.51.A1</strain>
    </source>
</reference>
<gene>
    <name evidence="4" type="ORF">AB4566_05900</name>
</gene>
<feature type="signal peptide" evidence="2">
    <location>
        <begin position="1"/>
        <end position="23"/>
    </location>
</feature>